<feature type="region of interest" description="Disordered" evidence="1">
    <location>
        <begin position="108"/>
        <end position="150"/>
    </location>
</feature>
<gene>
    <name evidence="2" type="ORF">P7K49_024348</name>
</gene>
<evidence type="ECO:0000313" key="2">
    <source>
        <dbReference type="EMBL" id="KAK2098897.1"/>
    </source>
</evidence>
<reference evidence="2 3" key="1">
    <citation type="submission" date="2023-05" db="EMBL/GenBank/DDBJ databases">
        <title>B98-5 Cell Line De Novo Hybrid Assembly: An Optical Mapping Approach.</title>
        <authorList>
            <person name="Kananen K."/>
            <person name="Auerbach J.A."/>
            <person name="Kautto E."/>
            <person name="Blachly J.S."/>
        </authorList>
    </citation>
    <scope>NUCLEOTIDE SEQUENCE [LARGE SCALE GENOMIC DNA]</scope>
    <source>
        <strain evidence="2">B95-8</strain>
        <tissue evidence="2">Cell line</tissue>
    </source>
</reference>
<sequence length="150" mass="15737">MGACWGWQYAVRLTPSASPGAPKRSGGPGAGGRPPLRPGARPLAPACRLDRRRRRSRCRESACCGTHCECLTIFRRGALGAEELLLDLGIPKTGPGAAELRCRGNGLRLGGRTADLGPGPGKRGTQGKNQGIGKEETRRIQNEAGDSKPG</sequence>
<evidence type="ECO:0000313" key="3">
    <source>
        <dbReference type="Proteomes" id="UP001266305"/>
    </source>
</evidence>
<name>A0ABQ9UP86_SAGOE</name>
<organism evidence="2 3">
    <name type="scientific">Saguinus oedipus</name>
    <name type="common">Cotton-top tamarin</name>
    <name type="synonym">Oedipomidas oedipus</name>
    <dbReference type="NCBI Taxonomy" id="9490"/>
    <lineage>
        <taxon>Eukaryota</taxon>
        <taxon>Metazoa</taxon>
        <taxon>Chordata</taxon>
        <taxon>Craniata</taxon>
        <taxon>Vertebrata</taxon>
        <taxon>Euteleostomi</taxon>
        <taxon>Mammalia</taxon>
        <taxon>Eutheria</taxon>
        <taxon>Euarchontoglires</taxon>
        <taxon>Primates</taxon>
        <taxon>Haplorrhini</taxon>
        <taxon>Platyrrhini</taxon>
        <taxon>Cebidae</taxon>
        <taxon>Callitrichinae</taxon>
        <taxon>Saguinus</taxon>
    </lineage>
</organism>
<keyword evidence="3" id="KW-1185">Reference proteome</keyword>
<feature type="region of interest" description="Disordered" evidence="1">
    <location>
        <begin position="16"/>
        <end position="44"/>
    </location>
</feature>
<comment type="caution">
    <text evidence="2">The sequence shown here is derived from an EMBL/GenBank/DDBJ whole genome shotgun (WGS) entry which is preliminary data.</text>
</comment>
<proteinExistence type="predicted"/>
<evidence type="ECO:0000256" key="1">
    <source>
        <dbReference type="SAM" id="MobiDB-lite"/>
    </source>
</evidence>
<feature type="compositionally biased region" description="Basic and acidic residues" evidence="1">
    <location>
        <begin position="133"/>
        <end position="150"/>
    </location>
</feature>
<accession>A0ABQ9UP86</accession>
<dbReference type="Proteomes" id="UP001266305">
    <property type="component" value="Unassembled WGS sequence"/>
</dbReference>
<dbReference type="EMBL" id="JASSZA010000011">
    <property type="protein sequence ID" value="KAK2098897.1"/>
    <property type="molecule type" value="Genomic_DNA"/>
</dbReference>
<protein>
    <submittedName>
        <fullName evidence="2">Uncharacterized protein</fullName>
    </submittedName>
</protein>
<feature type="compositionally biased region" description="Low complexity" evidence="1">
    <location>
        <begin position="16"/>
        <end position="25"/>
    </location>
</feature>